<gene>
    <name evidence="2" type="ORF">OCL06_00960</name>
</gene>
<protein>
    <submittedName>
        <fullName evidence="2">Uncharacterized protein</fullName>
    </submittedName>
</protein>
<dbReference type="Proteomes" id="UP001209257">
    <property type="component" value="Unassembled WGS sequence"/>
</dbReference>
<dbReference type="EMBL" id="JAOTJC010000002">
    <property type="protein sequence ID" value="MCU7553161.1"/>
    <property type="molecule type" value="Genomic_DNA"/>
</dbReference>
<evidence type="ECO:0000313" key="3">
    <source>
        <dbReference type="Proteomes" id="UP001209257"/>
    </source>
</evidence>
<sequence>MGLSALPAQKHAERQPAWPTLRHSRAHRWLALSLALIALTAAVYLAVLTYAIDSHALTIRHWFKSEQYPALTKLSDTQQQLQELSDRLPPYAEGHLALAKLYAMQATFSQYPQQKRQEMLAAAQAEINLARGLQPSHYDALSLQVWLDWQRNLPLFERLSALRLALQQGALEKSAQWILGPVIVDEWPALPADIQQQSGPLIRSMLAEESSRVRILNAMYESRSFAPFTRFSPNRATSVLLQTLHAIYVTPTLR</sequence>
<reference evidence="3" key="1">
    <citation type="submission" date="2023-07" db="EMBL/GenBank/DDBJ databases">
        <title>Study on multiphase classification of strain Alteromonas salexigens isolated from the Yellow Sea.</title>
        <authorList>
            <person name="Sun L."/>
        </authorList>
    </citation>
    <scope>NUCLEOTIDE SEQUENCE [LARGE SCALE GENOMIC DNA]</scope>
    <source>
        <strain evidence="3">ASW11-19</strain>
    </source>
</reference>
<keyword evidence="1" id="KW-0812">Transmembrane</keyword>
<evidence type="ECO:0000313" key="2">
    <source>
        <dbReference type="EMBL" id="MCU7553161.1"/>
    </source>
</evidence>
<dbReference type="RefSeq" id="WP_262991853.1">
    <property type="nucleotide sequence ID" value="NZ_JAOTJC010000002.1"/>
</dbReference>
<keyword evidence="1" id="KW-0472">Membrane</keyword>
<comment type="caution">
    <text evidence="2">The sequence shown here is derived from an EMBL/GenBank/DDBJ whole genome shotgun (WGS) entry which is preliminary data.</text>
</comment>
<evidence type="ECO:0000256" key="1">
    <source>
        <dbReference type="SAM" id="Phobius"/>
    </source>
</evidence>
<name>A0ABT2VJ29_9ALTE</name>
<keyword evidence="3" id="KW-1185">Reference proteome</keyword>
<proteinExistence type="predicted"/>
<feature type="transmembrane region" description="Helical" evidence="1">
    <location>
        <begin position="29"/>
        <end position="52"/>
    </location>
</feature>
<organism evidence="2 3">
    <name type="scientific">Alteromonas salexigens</name>
    <dbReference type="NCBI Taxonomy" id="2982530"/>
    <lineage>
        <taxon>Bacteria</taxon>
        <taxon>Pseudomonadati</taxon>
        <taxon>Pseudomonadota</taxon>
        <taxon>Gammaproteobacteria</taxon>
        <taxon>Alteromonadales</taxon>
        <taxon>Alteromonadaceae</taxon>
        <taxon>Alteromonas/Salinimonas group</taxon>
        <taxon>Alteromonas</taxon>
    </lineage>
</organism>
<keyword evidence="1" id="KW-1133">Transmembrane helix</keyword>
<accession>A0ABT2VJ29</accession>